<comment type="caution">
    <text evidence="1">The sequence shown here is derived from an EMBL/GenBank/DDBJ whole genome shotgun (WGS) entry which is preliminary data.</text>
</comment>
<evidence type="ECO:0000313" key="2">
    <source>
        <dbReference type="Proteomes" id="UP001160148"/>
    </source>
</evidence>
<dbReference type="EMBL" id="CARXXK010000002">
    <property type="protein sequence ID" value="CAI6355620.1"/>
    <property type="molecule type" value="Genomic_DNA"/>
</dbReference>
<sequence length="113" mass="12630">MSNDISKAQLLVCFKKINAYNYICKKFNKPYKTPNGGIGNLKTHYATHLQDVSDKVVPGKRKSQTVLPFPSDTYVVECLPTSPTLNSPTPHFADYFLHVPNLPIPNSPNINII</sequence>
<evidence type="ECO:0000313" key="1">
    <source>
        <dbReference type="EMBL" id="CAI6355620.1"/>
    </source>
</evidence>
<gene>
    <name evidence="1" type="ORF">MEUPH1_LOCUS11452</name>
</gene>
<keyword evidence="2" id="KW-1185">Reference proteome</keyword>
<protein>
    <submittedName>
        <fullName evidence="1">Uncharacterized protein</fullName>
    </submittedName>
</protein>
<accession>A0AAV0WHW0</accession>
<organism evidence="1 2">
    <name type="scientific">Macrosiphum euphorbiae</name>
    <name type="common">potato aphid</name>
    <dbReference type="NCBI Taxonomy" id="13131"/>
    <lineage>
        <taxon>Eukaryota</taxon>
        <taxon>Metazoa</taxon>
        <taxon>Ecdysozoa</taxon>
        <taxon>Arthropoda</taxon>
        <taxon>Hexapoda</taxon>
        <taxon>Insecta</taxon>
        <taxon>Pterygota</taxon>
        <taxon>Neoptera</taxon>
        <taxon>Paraneoptera</taxon>
        <taxon>Hemiptera</taxon>
        <taxon>Sternorrhyncha</taxon>
        <taxon>Aphidomorpha</taxon>
        <taxon>Aphidoidea</taxon>
        <taxon>Aphididae</taxon>
        <taxon>Macrosiphini</taxon>
        <taxon>Macrosiphum</taxon>
    </lineage>
</organism>
<dbReference type="AlphaFoldDB" id="A0AAV0WHW0"/>
<reference evidence="1 2" key="1">
    <citation type="submission" date="2023-01" db="EMBL/GenBank/DDBJ databases">
        <authorList>
            <person name="Whitehead M."/>
        </authorList>
    </citation>
    <scope>NUCLEOTIDE SEQUENCE [LARGE SCALE GENOMIC DNA]</scope>
</reference>
<dbReference type="Proteomes" id="UP001160148">
    <property type="component" value="Unassembled WGS sequence"/>
</dbReference>
<name>A0AAV0WHW0_9HEMI</name>
<proteinExistence type="predicted"/>